<dbReference type="Proteomes" id="UP000324222">
    <property type="component" value="Unassembled WGS sequence"/>
</dbReference>
<name>A0A5B7IR33_PORTR</name>
<sequence length="113" mass="12596">MTRTFTRLTRWPPPPPDNIHVITCVPACLITSAGSDEGLSFLVFPPPSTPEPFVNFCQAKIRSFIPEFKGRRDTVQPCALWGLRGLQAHGFKSCPRSEYRLGFLTWGNGFQAG</sequence>
<dbReference type="EMBL" id="VSRR010076323">
    <property type="protein sequence ID" value="MPC88011.1"/>
    <property type="molecule type" value="Genomic_DNA"/>
</dbReference>
<protein>
    <submittedName>
        <fullName evidence="1">Uncharacterized protein</fullName>
    </submittedName>
</protein>
<reference evidence="1 2" key="1">
    <citation type="submission" date="2019-05" db="EMBL/GenBank/DDBJ databases">
        <title>Another draft genome of Portunus trituberculatus and its Hox gene families provides insights of decapod evolution.</title>
        <authorList>
            <person name="Jeong J.-H."/>
            <person name="Song I."/>
            <person name="Kim S."/>
            <person name="Choi T."/>
            <person name="Kim D."/>
            <person name="Ryu S."/>
            <person name="Kim W."/>
        </authorList>
    </citation>
    <scope>NUCLEOTIDE SEQUENCE [LARGE SCALE GENOMIC DNA]</scope>
    <source>
        <tissue evidence="1">Muscle</tissue>
    </source>
</reference>
<evidence type="ECO:0000313" key="1">
    <source>
        <dbReference type="EMBL" id="MPC88011.1"/>
    </source>
</evidence>
<evidence type="ECO:0000313" key="2">
    <source>
        <dbReference type="Proteomes" id="UP000324222"/>
    </source>
</evidence>
<gene>
    <name evidence="1" type="ORF">E2C01_082900</name>
</gene>
<keyword evidence="2" id="KW-1185">Reference proteome</keyword>
<accession>A0A5B7IR33</accession>
<comment type="caution">
    <text evidence="1">The sequence shown here is derived from an EMBL/GenBank/DDBJ whole genome shotgun (WGS) entry which is preliminary data.</text>
</comment>
<dbReference type="AlphaFoldDB" id="A0A5B7IR33"/>
<organism evidence="1 2">
    <name type="scientific">Portunus trituberculatus</name>
    <name type="common">Swimming crab</name>
    <name type="synonym">Neptunus trituberculatus</name>
    <dbReference type="NCBI Taxonomy" id="210409"/>
    <lineage>
        <taxon>Eukaryota</taxon>
        <taxon>Metazoa</taxon>
        <taxon>Ecdysozoa</taxon>
        <taxon>Arthropoda</taxon>
        <taxon>Crustacea</taxon>
        <taxon>Multicrustacea</taxon>
        <taxon>Malacostraca</taxon>
        <taxon>Eumalacostraca</taxon>
        <taxon>Eucarida</taxon>
        <taxon>Decapoda</taxon>
        <taxon>Pleocyemata</taxon>
        <taxon>Brachyura</taxon>
        <taxon>Eubrachyura</taxon>
        <taxon>Portunoidea</taxon>
        <taxon>Portunidae</taxon>
        <taxon>Portuninae</taxon>
        <taxon>Portunus</taxon>
    </lineage>
</organism>
<proteinExistence type="predicted"/>